<keyword evidence="4" id="KW-1185">Reference proteome</keyword>
<evidence type="ECO:0000256" key="2">
    <source>
        <dbReference type="SAM" id="SignalP"/>
    </source>
</evidence>
<name>A0A495W5I7_9PSEU</name>
<feature type="region of interest" description="Disordered" evidence="1">
    <location>
        <begin position="35"/>
        <end position="64"/>
    </location>
</feature>
<evidence type="ECO:0000313" key="3">
    <source>
        <dbReference type="EMBL" id="RKT56699.1"/>
    </source>
</evidence>
<reference evidence="3 4" key="1">
    <citation type="submission" date="2018-10" db="EMBL/GenBank/DDBJ databases">
        <title>Sequencing the genomes of 1000 actinobacteria strains.</title>
        <authorList>
            <person name="Klenk H.-P."/>
        </authorList>
    </citation>
    <scope>NUCLEOTIDE SEQUENCE [LARGE SCALE GENOMIC DNA]</scope>
    <source>
        <strain evidence="3 4">DSM 43800</strain>
    </source>
</reference>
<comment type="caution">
    <text evidence="3">The sequence shown here is derived from an EMBL/GenBank/DDBJ whole genome shotgun (WGS) entry which is preliminary data.</text>
</comment>
<dbReference type="InterPro" id="IPR029058">
    <property type="entry name" value="AB_hydrolase_fold"/>
</dbReference>
<dbReference type="EMBL" id="RBXO01000001">
    <property type="protein sequence ID" value="RKT56699.1"/>
    <property type="molecule type" value="Genomic_DNA"/>
</dbReference>
<feature type="compositionally biased region" description="Low complexity" evidence="1">
    <location>
        <begin position="35"/>
        <end position="54"/>
    </location>
</feature>
<keyword evidence="2" id="KW-0732">Signal</keyword>
<proteinExistence type="predicted"/>
<organism evidence="3 4">
    <name type="scientific">Saccharothrix australiensis</name>
    <dbReference type="NCBI Taxonomy" id="2072"/>
    <lineage>
        <taxon>Bacteria</taxon>
        <taxon>Bacillati</taxon>
        <taxon>Actinomycetota</taxon>
        <taxon>Actinomycetes</taxon>
        <taxon>Pseudonocardiales</taxon>
        <taxon>Pseudonocardiaceae</taxon>
        <taxon>Saccharothrix</taxon>
    </lineage>
</organism>
<accession>A0A495W5I7</accession>
<evidence type="ECO:0000256" key="1">
    <source>
        <dbReference type="SAM" id="MobiDB-lite"/>
    </source>
</evidence>
<feature type="chain" id="PRO_5039281844" evidence="2">
    <location>
        <begin position="36"/>
        <end position="464"/>
    </location>
</feature>
<dbReference type="Gene3D" id="3.40.50.1820">
    <property type="entry name" value="alpha/beta hydrolase"/>
    <property type="match status" value="1"/>
</dbReference>
<evidence type="ECO:0000313" key="4">
    <source>
        <dbReference type="Proteomes" id="UP000282084"/>
    </source>
</evidence>
<dbReference type="SUPFAM" id="SSF53474">
    <property type="entry name" value="alpha/beta-Hydrolases"/>
    <property type="match status" value="1"/>
</dbReference>
<dbReference type="Proteomes" id="UP000282084">
    <property type="component" value="Unassembled WGS sequence"/>
</dbReference>
<protein>
    <submittedName>
        <fullName evidence="3">Uncharacterized protein</fullName>
    </submittedName>
</protein>
<feature type="signal peptide" evidence="2">
    <location>
        <begin position="1"/>
        <end position="35"/>
    </location>
</feature>
<dbReference type="AlphaFoldDB" id="A0A495W5I7"/>
<gene>
    <name evidence="3" type="ORF">C8E97_5408</name>
</gene>
<sequence length="464" mass="49794">MPAPALAGGHNGGMRRVLGLVSVLILLFGTPSAAASTPPATPAATPVPASAATPPDQPLPGYTIDNPPLPPVQVGGSPSRVLQGVHRHAGYVIEVPPRWNGRLAMWAHGYRGATTVLTVEPPAYGLRQRLLDQGFAWAASSYYANGYHVKAGVESTRDLAAHFADVVGRPRDVFLVGVSMGGHVTGRSLEQYPDFYRGALPLCGVLGDHELFDFLLDYQLVAQALAGVDAYPLPADYQSAVVPKLKAELGLDGTPNERGAQFRQVVVNRSGGERPGGQAAFERWKDFLFRIAGDRLDGAPTPDADPLQLATNAFTRYTPDTPVEVNRRVERVLPANLKARLSPHLTEVPRIAGRPTAPVLSLHDLGDLFVPFSMEQQYQRDVRHNGRSHLLAQRAIRAAEHCEFSPVEVGRAWDDLVTWVDTGRRPAADVVDDPAAVAAPGYGCRFSDPAAYGTGTRGLFPACP</sequence>